<gene>
    <name evidence="1" type="ORF">AW10_04228</name>
</gene>
<dbReference type="Proteomes" id="UP000021816">
    <property type="component" value="Unassembled WGS sequence"/>
</dbReference>
<name>A0A011NHA3_9PROT</name>
<evidence type="ECO:0000313" key="2">
    <source>
        <dbReference type="Proteomes" id="UP000021816"/>
    </source>
</evidence>
<protein>
    <submittedName>
        <fullName evidence="1">Uncharacterized protein</fullName>
    </submittedName>
</protein>
<comment type="caution">
    <text evidence="1">The sequence shown here is derived from an EMBL/GenBank/DDBJ whole genome shotgun (WGS) entry which is preliminary data.</text>
</comment>
<dbReference type="AlphaFoldDB" id="A0A011NHA3"/>
<reference evidence="1 2" key="1">
    <citation type="submission" date="2014-02" db="EMBL/GenBank/DDBJ databases">
        <title>Expanding our view of genomic diversity in Candidatus Accumulibacter clades.</title>
        <authorList>
            <person name="Skennerton C.T."/>
            <person name="Barr J.J."/>
            <person name="Slater F.R."/>
            <person name="Bond P.L."/>
            <person name="Tyson G.W."/>
        </authorList>
    </citation>
    <scope>NUCLEOTIDE SEQUENCE [LARGE SCALE GENOMIC DNA]</scope>
    <source>
        <strain evidence="2">BA-92</strain>
    </source>
</reference>
<accession>A0A011NHA3</accession>
<dbReference type="EMBL" id="JEMX01000171">
    <property type="protein sequence ID" value="EXI74626.1"/>
    <property type="molecule type" value="Genomic_DNA"/>
</dbReference>
<evidence type="ECO:0000313" key="1">
    <source>
        <dbReference type="EMBL" id="EXI74626.1"/>
    </source>
</evidence>
<organism evidence="1 2">
    <name type="scientific">Candidatus Accumulibacter appositus</name>
    <dbReference type="NCBI Taxonomy" id="1454003"/>
    <lineage>
        <taxon>Bacteria</taxon>
        <taxon>Pseudomonadati</taxon>
        <taxon>Pseudomonadota</taxon>
        <taxon>Betaproteobacteria</taxon>
        <taxon>Candidatus Accumulibacter</taxon>
    </lineage>
</organism>
<sequence length="399" mass="45199">MHIARSTYLQAVWLVRPVRNNVDAELSLGMLDRRVRLAFRHMHAFRAQLEVVNQLLHVGFHGFTIGRCNLVVVGHHRTRVLPQPVDALLENAIRLAHLFHAHQIAIIGVAGLADRDVEIDPIIDLVRLFLAQVPGNTRAAQHRTGKTTLQGALRRHDGHIDKALLPNPVIGEQRFVLVEQLRKTAGEIVEEIEKRTAARLVERLDLRSALPLRLLIIGHTIRQIAVDAARPVVGRMHACTGNRFVGIDQVFALAKGVEHHGHRADVETMTADPQQVIQDARDFVEHDPDVLRPDRHLDLQQALDGHAIGVLVAHHRHVVETVHVRHRLNPGLRFSELLGCPMEQTDMRVGTHDDFAVKLQNHPQHTVRCRVLRPEVQSKVAQFRHFRRSRRSLRERSAA</sequence>
<proteinExistence type="predicted"/>